<evidence type="ECO:0000313" key="4">
    <source>
        <dbReference type="EMBL" id="PHK99487.1"/>
    </source>
</evidence>
<dbReference type="Gene3D" id="2.130.10.130">
    <property type="entry name" value="Integrin alpha, N-terminal"/>
    <property type="match status" value="3"/>
</dbReference>
<dbReference type="Pfam" id="PF13517">
    <property type="entry name" value="FG-GAP_3"/>
    <property type="match status" value="6"/>
</dbReference>
<evidence type="ECO:0000256" key="1">
    <source>
        <dbReference type="ARBA" id="ARBA00022729"/>
    </source>
</evidence>
<dbReference type="Pfam" id="PF07593">
    <property type="entry name" value="UnbV_ASPIC"/>
    <property type="match status" value="1"/>
</dbReference>
<evidence type="ECO:0000313" key="5">
    <source>
        <dbReference type="Proteomes" id="UP000226437"/>
    </source>
</evidence>
<name>A0A2G0CHS8_9BACT</name>
<proteinExistence type="predicted"/>
<dbReference type="InterPro" id="IPR027039">
    <property type="entry name" value="Crtac1"/>
</dbReference>
<dbReference type="InterPro" id="IPR013517">
    <property type="entry name" value="FG-GAP"/>
</dbReference>
<protein>
    <submittedName>
        <fullName evidence="4">RNA-binding protein</fullName>
    </submittedName>
</protein>
<dbReference type="EMBL" id="PDLO01000001">
    <property type="protein sequence ID" value="PHK99487.1"/>
    <property type="molecule type" value="Genomic_DNA"/>
</dbReference>
<sequence length="1103" mass="119623">MYRLFIPLLVLASLNGCGTDDSDAISTSAAGPEAPRFTLLEAAATGIDFRNDLTEGPNTNILMYEYFYNGGGVAAADFNGDGLTDLYFTANMGENKLYLNEGNFRFRDVTAVSQTAGRPGPWKTGVAVADVNADGRPDLYLSYSGMLPPDKRRNQLFINGGTDGNGVPRFREAAAEYGLDAPAFTNQAYFFDYDGDGDLDALLLNHNPKAMPILNPEKTQQLLEVPDPERGLRLYRNDKLRFTDVTEEAGINGSALSYGLGVGLSDLDGDGDTDIYVSNDYEVPDYLYVNNGDGTFTDRLGEGMGHTSHFSMGSDIADVNNDGLPDIYTLDMLPADNARRKLLAADDNRSKHDLNLASGFHHQNMRNMLQLNQGDGTFAEIGQLAGVAATDWSWSALLSDLDNDGRKDLHVTNGYLRDYTNLDFIKYMEDFVARRGRLQRSDVLELLQEMPASEVSNYAFRNDGDLSFTDVTAQWGLQRPSNSNGALTVDLDNDGDLDLVVNNLNQPAFLYRNNTAEAHYLQLELQGASPNTASIGARVTLDFDDATQFQEFYPNRGYLSSGPQLLHFGLGARTRVPRLTVQWPGGGVQTLTDVAANQRLVLSESEATDSPPEVAATSPYFTPALAPVSFTPASTSLRDFDRQPLLPRQLSPGGPVFATGDLNADGREDLLIADAGNRPIQRYLQNANGTFTRGNLPTLDGDSEHRITTLEIADLNGDGSPDVYVGRGGYHALTAESPELADRALLNDGRGNFRVATDLLPDLITPTGAIAIHAAESGATHIFVGGHSLPGRYPAAAPSYLLRADGGGSYSRLSSPTLDALGMVTDAAWHDLDDDGSAELIVVGEWMPVTVFSLSGDEITNVTDQYFDASPRGWWTTLHLEDLNGDGRTDLVVGNEGTNNLYNVTSETPAVLSYADRDNNGSVDPLFSYYLDGKLYPDLTRDELLNQLSGQRSRFPNYRSYSPVTTEELQSGLPGEGRELTADRLETTLFLRQASGKFAPDPLPVQAQFAPVRTILTLDANGDGHRDMLLAGNETAARVRYGPADANTGVLLLGRGDGTFRYVPQAQSGLNLRGSVRAATRLGDHFLFGVGKSDVIAYQLTSS</sequence>
<organism evidence="4 5">
    <name type="scientific">Neolewinella marina</name>
    <dbReference type="NCBI Taxonomy" id="438751"/>
    <lineage>
        <taxon>Bacteria</taxon>
        <taxon>Pseudomonadati</taxon>
        <taxon>Bacteroidota</taxon>
        <taxon>Saprospiria</taxon>
        <taxon>Saprospirales</taxon>
        <taxon>Lewinellaceae</taxon>
        <taxon>Neolewinella</taxon>
    </lineage>
</organism>
<evidence type="ECO:0000256" key="2">
    <source>
        <dbReference type="SAM" id="MobiDB-lite"/>
    </source>
</evidence>
<feature type="compositionally biased region" description="Polar residues" evidence="2">
    <location>
        <begin position="956"/>
        <end position="969"/>
    </location>
</feature>
<gene>
    <name evidence="4" type="ORF">CGL56_00040</name>
</gene>
<comment type="caution">
    <text evidence="4">The sequence shown here is derived from an EMBL/GenBank/DDBJ whole genome shotgun (WGS) entry which is preliminary data.</text>
</comment>
<dbReference type="AlphaFoldDB" id="A0A2G0CHS8"/>
<keyword evidence="1" id="KW-0732">Signal</keyword>
<dbReference type="SUPFAM" id="SSF69318">
    <property type="entry name" value="Integrin alpha N-terminal domain"/>
    <property type="match status" value="3"/>
</dbReference>
<accession>A0A2G0CHS8</accession>
<dbReference type="RefSeq" id="WP_099104466.1">
    <property type="nucleotide sequence ID" value="NZ_JAATJF010000001.1"/>
</dbReference>
<dbReference type="OrthoDB" id="974255at2"/>
<dbReference type="InterPro" id="IPR011519">
    <property type="entry name" value="UnbV_ASPIC"/>
</dbReference>
<keyword evidence="5" id="KW-1185">Reference proteome</keyword>
<feature type="domain" description="ASPIC/UnbV" evidence="3">
    <location>
        <begin position="535"/>
        <end position="600"/>
    </location>
</feature>
<feature type="region of interest" description="Disordered" evidence="2">
    <location>
        <begin position="956"/>
        <end position="975"/>
    </location>
</feature>
<dbReference type="PANTHER" id="PTHR16026:SF0">
    <property type="entry name" value="CARTILAGE ACIDIC PROTEIN 1"/>
    <property type="match status" value="1"/>
</dbReference>
<dbReference type="InterPro" id="IPR028994">
    <property type="entry name" value="Integrin_alpha_N"/>
</dbReference>
<dbReference type="PANTHER" id="PTHR16026">
    <property type="entry name" value="CARTILAGE ACIDIC PROTEIN 1"/>
    <property type="match status" value="1"/>
</dbReference>
<evidence type="ECO:0000259" key="3">
    <source>
        <dbReference type="Pfam" id="PF07593"/>
    </source>
</evidence>
<reference evidence="4 5" key="1">
    <citation type="submission" date="2017-10" db="EMBL/GenBank/DDBJ databases">
        <title>The draft genome sequence of Lewinella marina KCTC 32374.</title>
        <authorList>
            <person name="Wang K."/>
        </authorList>
    </citation>
    <scope>NUCLEOTIDE SEQUENCE [LARGE SCALE GENOMIC DNA]</scope>
    <source>
        <strain evidence="4 5">MKG-38</strain>
    </source>
</reference>
<dbReference type="Proteomes" id="UP000226437">
    <property type="component" value="Unassembled WGS sequence"/>
</dbReference>